<feature type="transmembrane region" description="Helical" evidence="7">
    <location>
        <begin position="211"/>
        <end position="231"/>
    </location>
</feature>
<dbReference type="GO" id="GO:0006950">
    <property type="term" value="P:response to stress"/>
    <property type="evidence" value="ECO:0007669"/>
    <property type="project" value="UniProtKB-ARBA"/>
</dbReference>
<dbReference type="GO" id="GO:0005789">
    <property type="term" value="C:endoplasmic reticulum membrane"/>
    <property type="evidence" value="ECO:0007669"/>
    <property type="project" value="UniProtKB-SubCell"/>
</dbReference>
<dbReference type="PANTHER" id="PTHR11009">
    <property type="entry name" value="DER1-LIKE PROTEIN, DERLIN"/>
    <property type="match status" value="1"/>
</dbReference>
<comment type="subcellular location">
    <subcellularLocation>
        <location evidence="1 7">Endoplasmic reticulum membrane</location>
        <topology evidence="1 7">Multi-pass membrane protein</topology>
    </subcellularLocation>
</comment>
<evidence type="ECO:0000256" key="6">
    <source>
        <dbReference type="ARBA" id="ARBA00023136"/>
    </source>
</evidence>
<evidence type="ECO:0000256" key="7">
    <source>
        <dbReference type="RuleBase" id="RU363059"/>
    </source>
</evidence>
<dbReference type="Proteomes" id="UP000002037">
    <property type="component" value="Unassembled WGS sequence"/>
</dbReference>
<keyword evidence="3 7" id="KW-0812">Transmembrane</keyword>
<dbReference type="KEGG" id="ctp:CTRG_05448"/>
<keyword evidence="9" id="KW-1185">Reference proteome</keyword>
<evidence type="ECO:0000256" key="2">
    <source>
        <dbReference type="ARBA" id="ARBA00008917"/>
    </source>
</evidence>
<keyword evidence="4 7" id="KW-0256">Endoplasmic reticulum</keyword>
<feature type="transmembrane region" description="Helical" evidence="7">
    <location>
        <begin position="267"/>
        <end position="285"/>
    </location>
</feature>
<feature type="transmembrane region" description="Helical" evidence="7">
    <location>
        <begin position="168"/>
        <end position="191"/>
    </location>
</feature>
<proteinExistence type="inferred from homology"/>
<name>C5MH94_CANTT</name>
<dbReference type="GeneID" id="8300505"/>
<reference evidence="8 9" key="1">
    <citation type="journal article" date="2009" name="Nature">
        <title>Evolution of pathogenicity and sexual reproduction in eight Candida genomes.</title>
        <authorList>
            <person name="Butler G."/>
            <person name="Rasmussen M.D."/>
            <person name="Lin M.F."/>
            <person name="Santos M.A."/>
            <person name="Sakthikumar S."/>
            <person name="Munro C.A."/>
            <person name="Rheinbay E."/>
            <person name="Grabherr M."/>
            <person name="Forche A."/>
            <person name="Reedy J.L."/>
            <person name="Agrafioti I."/>
            <person name="Arnaud M.B."/>
            <person name="Bates S."/>
            <person name="Brown A.J."/>
            <person name="Brunke S."/>
            <person name="Costanzo M.C."/>
            <person name="Fitzpatrick D.A."/>
            <person name="de Groot P.W."/>
            <person name="Harris D."/>
            <person name="Hoyer L.L."/>
            <person name="Hube B."/>
            <person name="Klis F.M."/>
            <person name="Kodira C."/>
            <person name="Lennard N."/>
            <person name="Logue M.E."/>
            <person name="Martin R."/>
            <person name="Neiman A.M."/>
            <person name="Nikolaou E."/>
            <person name="Quail M.A."/>
            <person name="Quinn J."/>
            <person name="Santos M.C."/>
            <person name="Schmitzberger F.F."/>
            <person name="Sherlock G."/>
            <person name="Shah P."/>
            <person name="Silverstein K.A."/>
            <person name="Skrzypek M.S."/>
            <person name="Soll D."/>
            <person name="Staggs R."/>
            <person name="Stansfield I."/>
            <person name="Stumpf M.P."/>
            <person name="Sudbery P.E."/>
            <person name="Srikantha T."/>
            <person name="Zeng Q."/>
            <person name="Berman J."/>
            <person name="Berriman M."/>
            <person name="Heitman J."/>
            <person name="Gow N.A."/>
            <person name="Lorenz M.C."/>
            <person name="Birren B.W."/>
            <person name="Kellis M."/>
            <person name="Cuomo C.A."/>
        </authorList>
    </citation>
    <scope>NUCLEOTIDE SEQUENCE [LARGE SCALE GENOMIC DNA]</scope>
    <source>
        <strain evidence="9">ATCC MYA-3404 / T1</strain>
    </source>
</reference>
<evidence type="ECO:0000313" key="8">
    <source>
        <dbReference type="EMBL" id="EER30996.1"/>
    </source>
</evidence>
<dbReference type="Pfam" id="PF04511">
    <property type="entry name" value="DER1"/>
    <property type="match status" value="1"/>
</dbReference>
<accession>C5MH94</accession>
<comment type="similarity">
    <text evidence="2 7">Belongs to the derlin family.</text>
</comment>
<dbReference type="OrthoDB" id="1716531at2759"/>
<dbReference type="VEuPathDB" id="FungiDB:CTRG_05448"/>
<evidence type="ECO:0000313" key="9">
    <source>
        <dbReference type="Proteomes" id="UP000002037"/>
    </source>
</evidence>
<dbReference type="HOGENOM" id="CLU_891365_0_0_1"/>
<gene>
    <name evidence="8" type="ORF">CTRG_05448</name>
</gene>
<dbReference type="STRING" id="294747.C5MH94"/>
<organism evidence="8 9">
    <name type="scientific">Candida tropicalis (strain ATCC MYA-3404 / T1)</name>
    <name type="common">Yeast</name>
    <dbReference type="NCBI Taxonomy" id="294747"/>
    <lineage>
        <taxon>Eukaryota</taxon>
        <taxon>Fungi</taxon>
        <taxon>Dikarya</taxon>
        <taxon>Ascomycota</taxon>
        <taxon>Saccharomycotina</taxon>
        <taxon>Pichiomycetes</taxon>
        <taxon>Debaryomycetaceae</taxon>
        <taxon>Candida/Lodderomyces clade</taxon>
        <taxon>Candida</taxon>
    </lineage>
</organism>
<dbReference type="InterPro" id="IPR007599">
    <property type="entry name" value="DER1"/>
</dbReference>
<comment type="function">
    <text evidence="7">May be involved in the degradation of misfolded endoplasmic reticulum (ER) luminal proteins.</text>
</comment>
<evidence type="ECO:0000256" key="3">
    <source>
        <dbReference type="ARBA" id="ARBA00022692"/>
    </source>
</evidence>
<evidence type="ECO:0000256" key="5">
    <source>
        <dbReference type="ARBA" id="ARBA00022989"/>
    </source>
</evidence>
<dbReference type="RefSeq" id="XP_002551150.1">
    <property type="nucleotide sequence ID" value="XM_002551104.1"/>
</dbReference>
<sequence length="292" mass="35026">MDQFWVNVPPVTKSWSGMKSITAALISLQRIKLVSLVFIPEKAFGKEFWRFFTSFCVSKGISFELMFELFLLRTSSGEVERNFITNETILPEYIIDEFDQNQHDLLNQFMERNKAIDYLYFLIQISLSIILSVALLYYKLGIIIFNLGDLLCRILTYFDSQNRPNVEIHMFGLFTLRRVYFPWMIALLNIIQSRNIQDDFIKLIIYGDLSFFNNSTVWFFIISTILGHFWWYCRELLLSKVHYDPIDSRRHAKRIALQRFGVYKIDLVRMFLMYLFVPPWYWIILSRIKNRR</sequence>
<keyword evidence="5 7" id="KW-1133">Transmembrane helix</keyword>
<evidence type="ECO:0000256" key="4">
    <source>
        <dbReference type="ARBA" id="ARBA00022824"/>
    </source>
</evidence>
<dbReference type="AlphaFoldDB" id="C5MH94"/>
<feature type="transmembrane region" description="Helical" evidence="7">
    <location>
        <begin position="118"/>
        <end position="138"/>
    </location>
</feature>
<dbReference type="EMBL" id="GG692402">
    <property type="protein sequence ID" value="EER30996.1"/>
    <property type="molecule type" value="Genomic_DNA"/>
</dbReference>
<protein>
    <recommendedName>
        <fullName evidence="7">Derlin</fullName>
    </recommendedName>
</protein>
<evidence type="ECO:0000256" key="1">
    <source>
        <dbReference type="ARBA" id="ARBA00004477"/>
    </source>
</evidence>
<keyword evidence="6 7" id="KW-0472">Membrane</keyword>
<dbReference type="eggNOG" id="KOG0858">
    <property type="taxonomic scope" value="Eukaryota"/>
</dbReference>